<reference evidence="1 2" key="1">
    <citation type="submission" date="2021-06" db="EMBL/GenBank/DDBJ databases">
        <title>50 bacteria genomes isolated from Dapeng, Shenzhen, China.</title>
        <authorList>
            <person name="Zheng W."/>
            <person name="Yu S."/>
            <person name="Huang Y."/>
        </authorList>
    </citation>
    <scope>NUCLEOTIDE SEQUENCE [LARGE SCALE GENOMIC DNA]</scope>
    <source>
        <strain evidence="1 2">DP1N14-2</strain>
    </source>
</reference>
<evidence type="ECO:0000313" key="2">
    <source>
        <dbReference type="Proteomes" id="UP000766629"/>
    </source>
</evidence>
<dbReference type="Proteomes" id="UP000766629">
    <property type="component" value="Unassembled WGS sequence"/>
</dbReference>
<organism evidence="1 2">
    <name type="scientific">Leisingera daeponensis</name>
    <dbReference type="NCBI Taxonomy" id="405746"/>
    <lineage>
        <taxon>Bacteria</taxon>
        <taxon>Pseudomonadati</taxon>
        <taxon>Pseudomonadota</taxon>
        <taxon>Alphaproteobacteria</taxon>
        <taxon>Rhodobacterales</taxon>
        <taxon>Roseobacteraceae</taxon>
        <taxon>Leisingera</taxon>
    </lineage>
</organism>
<protein>
    <submittedName>
        <fullName evidence="1">Uncharacterized protein</fullName>
    </submittedName>
</protein>
<dbReference type="RefSeq" id="WP_222510031.1">
    <property type="nucleotide sequence ID" value="NZ_JAHVJA010000018.1"/>
</dbReference>
<evidence type="ECO:0000313" key="1">
    <source>
        <dbReference type="EMBL" id="MBY6142111.1"/>
    </source>
</evidence>
<gene>
    <name evidence="1" type="ORF">KUV26_21975</name>
</gene>
<accession>A0ABS7NLN5</accession>
<dbReference type="EMBL" id="JAHVJA010000018">
    <property type="protein sequence ID" value="MBY6142111.1"/>
    <property type="molecule type" value="Genomic_DNA"/>
</dbReference>
<sequence length="292" mass="31693">MIPVTIDRNSNPPVPKPDGDFRFVDQGNYLKSALVPGLTLYSDSATSCIITIVVAQKGEEISATLAHLDSPDCIKAFFAVVTAENYDSIQIYAQGANPPDNETARQNAAQLKASVEGFGSTLAAADLYLLEGSPRDNNRGDFGISIGAAGGIVVSNQPYALELTDRDPTCGGQTVYCIMRRQEYPPVEIRNAALPFTHAELVELSSIALSYRKTPDDPASAFTNIVNMQNAAIRESWSTTPQYEAPWFSDQLKQGACFALSMAPVTTLSSYYLSKTPERPFTRLRRAILPAN</sequence>
<keyword evidence="2" id="KW-1185">Reference proteome</keyword>
<comment type="caution">
    <text evidence="1">The sequence shown here is derived from an EMBL/GenBank/DDBJ whole genome shotgun (WGS) entry which is preliminary data.</text>
</comment>
<name>A0ABS7NLN5_9RHOB</name>
<proteinExistence type="predicted"/>